<organism evidence="1">
    <name type="scientific">marine sediment metagenome</name>
    <dbReference type="NCBI Taxonomy" id="412755"/>
    <lineage>
        <taxon>unclassified sequences</taxon>
        <taxon>metagenomes</taxon>
        <taxon>ecological metagenomes</taxon>
    </lineage>
</organism>
<name>X1L0H5_9ZZZZ</name>
<reference evidence="1" key="1">
    <citation type="journal article" date="2014" name="Front. Microbiol.">
        <title>High frequency of phylogenetically diverse reductive dehalogenase-homologous genes in deep subseafloor sedimentary metagenomes.</title>
        <authorList>
            <person name="Kawai M."/>
            <person name="Futagami T."/>
            <person name="Toyoda A."/>
            <person name="Takaki Y."/>
            <person name="Nishi S."/>
            <person name="Hori S."/>
            <person name="Arai W."/>
            <person name="Tsubouchi T."/>
            <person name="Morono Y."/>
            <person name="Uchiyama I."/>
            <person name="Ito T."/>
            <person name="Fujiyama A."/>
            <person name="Inagaki F."/>
            <person name="Takami H."/>
        </authorList>
    </citation>
    <scope>NUCLEOTIDE SEQUENCE</scope>
    <source>
        <strain evidence="1">Expedition CK06-06</strain>
    </source>
</reference>
<comment type="caution">
    <text evidence="1">The sequence shown here is derived from an EMBL/GenBank/DDBJ whole genome shotgun (WGS) entry which is preliminary data.</text>
</comment>
<evidence type="ECO:0000313" key="1">
    <source>
        <dbReference type="EMBL" id="GAH87693.1"/>
    </source>
</evidence>
<sequence>LEKNNWEIRFDANKIKEQIMIIYIDIFGNEKREVKSLKDFRRKK</sequence>
<protein>
    <submittedName>
        <fullName evidence="1">Uncharacterized protein</fullName>
    </submittedName>
</protein>
<feature type="non-terminal residue" evidence="1">
    <location>
        <position position="1"/>
    </location>
</feature>
<accession>X1L0H5</accession>
<dbReference type="AlphaFoldDB" id="X1L0H5"/>
<dbReference type="EMBL" id="BARU01036090">
    <property type="protein sequence ID" value="GAH87693.1"/>
    <property type="molecule type" value="Genomic_DNA"/>
</dbReference>
<proteinExistence type="predicted"/>
<gene>
    <name evidence="1" type="ORF">S03H2_56429</name>
</gene>